<sequence>MSPLVKGKLYVDEVYSTVFNPRLWARDTNALPLETMRVVPATGLFVIGVEPPRSYMGVNAKSLLVTVV</sequence>
<evidence type="ECO:0000313" key="1">
    <source>
        <dbReference type="EMBL" id="KAI0032986.1"/>
    </source>
</evidence>
<name>A0ACB8QNK6_9AGAM</name>
<accession>A0ACB8QNK6</accession>
<proteinExistence type="predicted"/>
<protein>
    <submittedName>
        <fullName evidence="1">Uncharacterized protein</fullName>
    </submittedName>
</protein>
<gene>
    <name evidence="1" type="ORF">K488DRAFT_85355</name>
</gene>
<reference evidence="1" key="2">
    <citation type="journal article" date="2022" name="New Phytol.">
        <title>Evolutionary transition to the ectomycorrhizal habit in the genomes of a hyperdiverse lineage of mushroom-forming fungi.</title>
        <authorList>
            <person name="Looney B."/>
            <person name="Miyauchi S."/>
            <person name="Morin E."/>
            <person name="Drula E."/>
            <person name="Courty P.E."/>
            <person name="Kohler A."/>
            <person name="Kuo A."/>
            <person name="LaButti K."/>
            <person name="Pangilinan J."/>
            <person name="Lipzen A."/>
            <person name="Riley R."/>
            <person name="Andreopoulos W."/>
            <person name="He G."/>
            <person name="Johnson J."/>
            <person name="Nolan M."/>
            <person name="Tritt A."/>
            <person name="Barry K.W."/>
            <person name="Grigoriev I.V."/>
            <person name="Nagy L.G."/>
            <person name="Hibbett D."/>
            <person name="Henrissat B."/>
            <person name="Matheny P.B."/>
            <person name="Labbe J."/>
            <person name="Martin F.M."/>
        </authorList>
    </citation>
    <scope>NUCLEOTIDE SEQUENCE</scope>
    <source>
        <strain evidence="1">EC-137</strain>
    </source>
</reference>
<evidence type="ECO:0000313" key="2">
    <source>
        <dbReference type="Proteomes" id="UP000814128"/>
    </source>
</evidence>
<dbReference type="Proteomes" id="UP000814128">
    <property type="component" value="Unassembled WGS sequence"/>
</dbReference>
<keyword evidence="2" id="KW-1185">Reference proteome</keyword>
<comment type="caution">
    <text evidence="1">The sequence shown here is derived from an EMBL/GenBank/DDBJ whole genome shotgun (WGS) entry which is preliminary data.</text>
</comment>
<reference evidence="1" key="1">
    <citation type="submission" date="2021-02" db="EMBL/GenBank/DDBJ databases">
        <authorList>
            <consortium name="DOE Joint Genome Institute"/>
            <person name="Ahrendt S."/>
            <person name="Looney B.P."/>
            <person name="Miyauchi S."/>
            <person name="Morin E."/>
            <person name="Drula E."/>
            <person name="Courty P.E."/>
            <person name="Chicoki N."/>
            <person name="Fauchery L."/>
            <person name="Kohler A."/>
            <person name="Kuo A."/>
            <person name="Labutti K."/>
            <person name="Pangilinan J."/>
            <person name="Lipzen A."/>
            <person name="Riley R."/>
            <person name="Andreopoulos W."/>
            <person name="He G."/>
            <person name="Johnson J."/>
            <person name="Barry K.W."/>
            <person name="Grigoriev I.V."/>
            <person name="Nagy L."/>
            <person name="Hibbett D."/>
            <person name="Henrissat B."/>
            <person name="Matheny P.B."/>
            <person name="Labbe J."/>
            <person name="Martin F."/>
        </authorList>
    </citation>
    <scope>NUCLEOTIDE SEQUENCE</scope>
    <source>
        <strain evidence="1">EC-137</strain>
    </source>
</reference>
<dbReference type="EMBL" id="MU273531">
    <property type="protein sequence ID" value="KAI0032986.1"/>
    <property type="molecule type" value="Genomic_DNA"/>
</dbReference>
<organism evidence="1 2">
    <name type="scientific">Vararia minispora EC-137</name>
    <dbReference type="NCBI Taxonomy" id="1314806"/>
    <lineage>
        <taxon>Eukaryota</taxon>
        <taxon>Fungi</taxon>
        <taxon>Dikarya</taxon>
        <taxon>Basidiomycota</taxon>
        <taxon>Agaricomycotina</taxon>
        <taxon>Agaricomycetes</taxon>
        <taxon>Russulales</taxon>
        <taxon>Lachnocladiaceae</taxon>
        <taxon>Vararia</taxon>
    </lineage>
</organism>